<dbReference type="Pfam" id="PF00494">
    <property type="entry name" value="SQS_PSY"/>
    <property type="match status" value="1"/>
</dbReference>
<proteinExistence type="predicted"/>
<reference evidence="1 2" key="1">
    <citation type="journal article" date="2019" name="Extremophiles">
        <title>Biogeography of thermophiles and predominance of Thermus scotoductus in domestic water heaters.</title>
        <authorList>
            <person name="Wilpiszeski R.L."/>
            <person name="Zhang Z."/>
            <person name="House C.H."/>
        </authorList>
    </citation>
    <scope>NUCLEOTIDE SEQUENCE [LARGE SCALE GENOMIC DNA]</scope>
    <source>
        <strain evidence="1 2">38_S38</strain>
    </source>
</reference>
<feature type="non-terminal residue" evidence="1">
    <location>
        <position position="58"/>
    </location>
</feature>
<sequence length="58" mass="6383">MKMPASMEPDWKALLRVLRAHSATFYLGSLLFPKEARKGAWAVYAACRLGDEAVDGEG</sequence>
<dbReference type="PANTHER" id="PTHR31480">
    <property type="entry name" value="BIFUNCTIONAL LYCOPENE CYCLASE/PHYTOENE SYNTHASE"/>
    <property type="match status" value="1"/>
</dbReference>
<dbReference type="Gene3D" id="1.10.600.10">
    <property type="entry name" value="Farnesyl Diphosphate Synthase"/>
    <property type="match status" value="1"/>
</dbReference>
<dbReference type="Proteomes" id="UP000288082">
    <property type="component" value="Unassembled WGS sequence"/>
</dbReference>
<name>A0A430R371_THESC</name>
<dbReference type="InterPro" id="IPR002060">
    <property type="entry name" value="Squ/phyt_synthse"/>
</dbReference>
<protein>
    <submittedName>
        <fullName evidence="1">Phytoene synthase</fullName>
    </submittedName>
</protein>
<comment type="caution">
    <text evidence="1">The sequence shown here is derived from an EMBL/GenBank/DDBJ whole genome shotgun (WGS) entry which is preliminary data.</text>
</comment>
<evidence type="ECO:0000313" key="2">
    <source>
        <dbReference type="Proteomes" id="UP000288082"/>
    </source>
</evidence>
<dbReference type="AlphaFoldDB" id="A0A430R371"/>
<accession>A0A430R371</accession>
<dbReference type="EMBL" id="PELM01000307">
    <property type="protein sequence ID" value="RTH01811.1"/>
    <property type="molecule type" value="Genomic_DNA"/>
</dbReference>
<evidence type="ECO:0000313" key="1">
    <source>
        <dbReference type="EMBL" id="RTH01811.1"/>
    </source>
</evidence>
<organism evidence="1 2">
    <name type="scientific">Thermus scotoductus</name>
    <dbReference type="NCBI Taxonomy" id="37636"/>
    <lineage>
        <taxon>Bacteria</taxon>
        <taxon>Thermotogati</taxon>
        <taxon>Deinococcota</taxon>
        <taxon>Deinococci</taxon>
        <taxon>Thermales</taxon>
        <taxon>Thermaceae</taxon>
        <taxon>Thermus</taxon>
    </lineage>
</organism>
<dbReference type="SUPFAM" id="SSF48576">
    <property type="entry name" value="Terpenoid synthases"/>
    <property type="match status" value="1"/>
</dbReference>
<dbReference type="GO" id="GO:0016765">
    <property type="term" value="F:transferase activity, transferring alkyl or aryl (other than methyl) groups"/>
    <property type="evidence" value="ECO:0007669"/>
    <property type="project" value="UniProtKB-ARBA"/>
</dbReference>
<gene>
    <name evidence="1" type="ORF">CSW50_08805</name>
</gene>
<dbReference type="InterPro" id="IPR008949">
    <property type="entry name" value="Isoprenoid_synthase_dom_sf"/>
</dbReference>